<evidence type="ECO:0000256" key="1">
    <source>
        <dbReference type="SAM" id="MobiDB-lite"/>
    </source>
</evidence>
<evidence type="ECO:0000256" key="2">
    <source>
        <dbReference type="SAM" id="Phobius"/>
    </source>
</evidence>
<reference evidence="3" key="2">
    <citation type="submission" date="2021-04" db="EMBL/GenBank/DDBJ databases">
        <authorList>
            <person name="Gilroy R."/>
        </authorList>
    </citation>
    <scope>NUCLEOTIDE SEQUENCE</scope>
    <source>
        <strain evidence="3">G4-2901</strain>
    </source>
</reference>
<gene>
    <name evidence="3" type="ORF">H9777_10300</name>
</gene>
<proteinExistence type="predicted"/>
<sequence length="300" mass="35757">MGIFCCRGIFILLFLYQEIKNSKIMKRRLCLMLMAVAAFMFVLPASAFDLGDVRVNARFLTDRMAFELKLNQRQYNDLYEINFDFFNNVNPYVSALSRAEARAMDAYYRYLDERNDDLRWVLPSAAYVKFMSIDYFFRPIYAVNNVCYIRVYKVYPDRRFFYYGLPVHYYSYKGAHGRVHCGGISYYKKNFKKHYNHKVYVGHYQCRPEYRPHDFGRPNPAVKPSRPVCPPAKPLPPTKPVRPNKPVPPSVTRPPKHDHDKHDRYERHENRKEVRKSKERTDRSSTRKSRESSSRIVREL</sequence>
<evidence type="ECO:0000313" key="4">
    <source>
        <dbReference type="Proteomes" id="UP000783796"/>
    </source>
</evidence>
<dbReference type="EMBL" id="JAHLFW010000086">
    <property type="protein sequence ID" value="MBU3838678.1"/>
    <property type="molecule type" value="Genomic_DNA"/>
</dbReference>
<dbReference type="Proteomes" id="UP000783796">
    <property type="component" value="Unassembled WGS sequence"/>
</dbReference>
<feature type="compositionally biased region" description="Pro residues" evidence="1">
    <location>
        <begin position="227"/>
        <end position="252"/>
    </location>
</feature>
<reference evidence="3" key="1">
    <citation type="journal article" date="2021" name="PeerJ">
        <title>Extensive microbial diversity within the chicken gut microbiome revealed by metagenomics and culture.</title>
        <authorList>
            <person name="Gilroy R."/>
            <person name="Ravi A."/>
            <person name="Getino M."/>
            <person name="Pursley I."/>
            <person name="Horton D.L."/>
            <person name="Alikhan N.F."/>
            <person name="Baker D."/>
            <person name="Gharbi K."/>
            <person name="Hall N."/>
            <person name="Watson M."/>
            <person name="Adriaenssens E.M."/>
            <person name="Foster-Nyarko E."/>
            <person name="Jarju S."/>
            <person name="Secka A."/>
            <person name="Antonio M."/>
            <person name="Oren A."/>
            <person name="Chaudhuri R.R."/>
            <person name="La Ragione R."/>
            <person name="Hildebrand F."/>
            <person name="Pallen M.J."/>
        </authorList>
    </citation>
    <scope>NUCLEOTIDE SEQUENCE</scope>
    <source>
        <strain evidence="3">G4-2901</strain>
    </source>
</reference>
<organism evidence="3 4">
    <name type="scientific">Candidatus Phocaeicola faecigallinarum</name>
    <dbReference type="NCBI Taxonomy" id="2838732"/>
    <lineage>
        <taxon>Bacteria</taxon>
        <taxon>Pseudomonadati</taxon>
        <taxon>Bacteroidota</taxon>
        <taxon>Bacteroidia</taxon>
        <taxon>Bacteroidales</taxon>
        <taxon>Bacteroidaceae</taxon>
        <taxon>Phocaeicola</taxon>
    </lineage>
</organism>
<keyword evidence="2" id="KW-0812">Transmembrane</keyword>
<keyword evidence="2" id="KW-1133">Transmembrane helix</keyword>
<feature type="transmembrane region" description="Helical" evidence="2">
    <location>
        <begin position="29"/>
        <end position="48"/>
    </location>
</feature>
<name>A0A948WZR3_9BACT</name>
<keyword evidence="2" id="KW-0472">Membrane</keyword>
<feature type="compositionally biased region" description="Basic and acidic residues" evidence="1">
    <location>
        <begin position="279"/>
        <end position="300"/>
    </location>
</feature>
<dbReference type="AlphaFoldDB" id="A0A948WZR3"/>
<feature type="compositionally biased region" description="Basic and acidic residues" evidence="1">
    <location>
        <begin position="255"/>
        <end position="272"/>
    </location>
</feature>
<feature type="region of interest" description="Disordered" evidence="1">
    <location>
        <begin position="215"/>
        <end position="300"/>
    </location>
</feature>
<accession>A0A948WZR3</accession>
<comment type="caution">
    <text evidence="3">The sequence shown here is derived from an EMBL/GenBank/DDBJ whole genome shotgun (WGS) entry which is preliminary data.</text>
</comment>
<evidence type="ECO:0000313" key="3">
    <source>
        <dbReference type="EMBL" id="MBU3838678.1"/>
    </source>
</evidence>
<protein>
    <submittedName>
        <fullName evidence="3">Uncharacterized protein</fullName>
    </submittedName>
</protein>